<name>A0A6L6JEB7_9RHOB</name>
<reference evidence="3 4" key="1">
    <citation type="submission" date="2019-11" db="EMBL/GenBank/DDBJ databases">
        <authorList>
            <person name="Dong K."/>
        </authorList>
    </citation>
    <scope>NUCLEOTIDE SEQUENCE [LARGE SCALE GENOMIC DNA]</scope>
    <source>
        <strain evidence="3 4">NBRC 111993</strain>
    </source>
</reference>
<sequence>MPWSRNSAAVVCGSSAAIRNALMASATEGVLEDLRLRYLRGGSGSTRQRFTARANNLWRLAQGSNAAVLKKIHNGGTHSRKQLGNQFDYLFSKASAIFGNMVEHDPERRTLSREERKTIAGDWEDAWTGDPKNGHTTHLLLSFPADVAPHRALQVAEIWAAEMFQSGMHVEDEWAYIAALHTDRSHPHVHIVLNNRGLENDSWFYMAKGHAFDVLTMKERMVEIAAEQGLFLDSASRIERGKLTYGPSRAELERALREGREVREVPLQGPAVRDAMAQIRENVATLQLFSSMARQSREAELASKFEAVAQILARGGIIQSTEEFMQAQHVQTRGDLGRYYDAWIDRVETGIRQLPQSEQSEMRREFYAAASDVARELGDDRGATLMQRPAREALHRSQMGETALIRDGTTREIGNDGIAEIREKISEAAKSVGLDPAQIQNRMGQGAANAWQERDWTRQDIQAVAESRHLDLGRQKDRGKAASLVESFYAKTAELLDRALEPRREHDRLSRTLQTIAQALKQDGQVAFQSDDHAGRFARDLTQRYGEDLMARLVKGDDRALALDIPDPAQRRDFARAIVTAAEQHESMGMNLKQVQEAKARLQDLGDSQTTREAEPSQTKNREDRDRER</sequence>
<dbReference type="OrthoDB" id="98563at2"/>
<evidence type="ECO:0000313" key="4">
    <source>
        <dbReference type="Proteomes" id="UP000478183"/>
    </source>
</evidence>
<feature type="domain" description="MobA/VirD2-like nuclease" evidence="2">
    <location>
        <begin position="116"/>
        <end position="230"/>
    </location>
</feature>
<keyword evidence="4" id="KW-1185">Reference proteome</keyword>
<gene>
    <name evidence="3" type="ORF">GL286_17770</name>
</gene>
<dbReference type="InterPro" id="IPR005094">
    <property type="entry name" value="Endonuclease_MobA/VirD2"/>
</dbReference>
<dbReference type="EMBL" id="WMIE01000017">
    <property type="protein sequence ID" value="MTH79565.1"/>
    <property type="molecule type" value="Genomic_DNA"/>
</dbReference>
<dbReference type="AlphaFoldDB" id="A0A6L6JEB7"/>
<evidence type="ECO:0000256" key="1">
    <source>
        <dbReference type="SAM" id="MobiDB-lite"/>
    </source>
</evidence>
<accession>A0A6L6JEB7</accession>
<organism evidence="3 4">
    <name type="scientific">Paracoccus aestuariivivens</name>
    <dbReference type="NCBI Taxonomy" id="1820333"/>
    <lineage>
        <taxon>Bacteria</taxon>
        <taxon>Pseudomonadati</taxon>
        <taxon>Pseudomonadota</taxon>
        <taxon>Alphaproteobacteria</taxon>
        <taxon>Rhodobacterales</taxon>
        <taxon>Paracoccaceae</taxon>
        <taxon>Paracoccus</taxon>
    </lineage>
</organism>
<dbReference type="Proteomes" id="UP000478183">
    <property type="component" value="Unassembled WGS sequence"/>
</dbReference>
<dbReference type="Pfam" id="PF03432">
    <property type="entry name" value="Relaxase"/>
    <property type="match status" value="1"/>
</dbReference>
<proteinExistence type="predicted"/>
<protein>
    <submittedName>
        <fullName evidence="3">Relaxase/mobilization nuclease domain-containing protein</fullName>
    </submittedName>
</protein>
<evidence type="ECO:0000259" key="2">
    <source>
        <dbReference type="Pfam" id="PF03432"/>
    </source>
</evidence>
<feature type="region of interest" description="Disordered" evidence="1">
    <location>
        <begin position="597"/>
        <end position="629"/>
    </location>
</feature>
<comment type="caution">
    <text evidence="3">The sequence shown here is derived from an EMBL/GenBank/DDBJ whole genome shotgun (WGS) entry which is preliminary data.</text>
</comment>
<evidence type="ECO:0000313" key="3">
    <source>
        <dbReference type="EMBL" id="MTH79565.1"/>
    </source>
</evidence>